<evidence type="ECO:0000256" key="1">
    <source>
        <dbReference type="ARBA" id="ARBA00004651"/>
    </source>
</evidence>
<keyword evidence="3" id="KW-1003">Cell membrane</keyword>
<keyword evidence="6 7" id="KW-0472">Membrane</keyword>
<protein>
    <submittedName>
        <fullName evidence="8">Polysulfide reductase NrfD</fullName>
    </submittedName>
</protein>
<evidence type="ECO:0000313" key="8">
    <source>
        <dbReference type="EMBL" id="QOQ87293.1"/>
    </source>
</evidence>
<keyword evidence="5 7" id="KW-1133">Transmembrane helix</keyword>
<comment type="subcellular location">
    <subcellularLocation>
        <location evidence="1">Cell membrane</location>
        <topology evidence="1">Multi-pass membrane protein</topology>
    </subcellularLocation>
</comment>
<dbReference type="GO" id="GO:0005886">
    <property type="term" value="C:plasma membrane"/>
    <property type="evidence" value="ECO:0007669"/>
    <property type="project" value="UniProtKB-SubCell"/>
</dbReference>
<dbReference type="OrthoDB" id="9778963at2"/>
<sequence length="322" mass="35957">MNNMWGSMAQYEHLNWGWHIAIYLFLAGLAAGAVMIALIVKWNRHQSNTSSIWDAMVKAGAITAPIAITIGLGLLILELSKPFSFYWILIKYNLLSVMSWGVIALLVFTPFSYLFAVMIFEEDIDRSSSIIRYLRPITKLIRRFASFSKAVEIFIFILALIVGLYTGFLLGAANKVALWNTPILPLLFLLSGFSSGIAMTILVGMIFFKGSLNKDSVKYLLVIDLRVIIFEIPMLIILFLGLWFEGGSTREVVVSVLTKEYASLFWIGSVGIGLLVPVLIAATALKNHAYRPVYIVLNSIVLLVGVVCLRFFFVYAGQAYIM</sequence>
<dbReference type="Proteomes" id="UP000594749">
    <property type="component" value="Chromosome"/>
</dbReference>
<reference evidence="8 9" key="1">
    <citation type="submission" date="2020-10" db="EMBL/GenBank/DDBJ databases">
        <title>Campylobacter and Helicobacter PacBio genomes.</title>
        <authorList>
            <person name="Lane C."/>
        </authorList>
    </citation>
    <scope>NUCLEOTIDE SEQUENCE [LARGE SCALE GENOMIC DNA]</scope>
    <source>
        <strain evidence="8 9">2016D-0077</strain>
    </source>
</reference>
<evidence type="ECO:0000256" key="5">
    <source>
        <dbReference type="ARBA" id="ARBA00022989"/>
    </source>
</evidence>
<evidence type="ECO:0000256" key="2">
    <source>
        <dbReference type="ARBA" id="ARBA00008929"/>
    </source>
</evidence>
<dbReference type="PANTHER" id="PTHR34856">
    <property type="entry name" value="PROTEIN NRFD"/>
    <property type="match status" value="1"/>
</dbReference>
<feature type="transmembrane region" description="Helical" evidence="7">
    <location>
        <begin position="150"/>
        <end position="171"/>
    </location>
</feature>
<feature type="transmembrane region" description="Helical" evidence="7">
    <location>
        <begin position="20"/>
        <end position="40"/>
    </location>
</feature>
<dbReference type="EMBL" id="CP063078">
    <property type="protein sequence ID" value="QOQ87293.1"/>
    <property type="molecule type" value="Genomic_DNA"/>
</dbReference>
<evidence type="ECO:0000256" key="4">
    <source>
        <dbReference type="ARBA" id="ARBA00022692"/>
    </source>
</evidence>
<keyword evidence="9" id="KW-1185">Reference proteome</keyword>
<name>A0A7M1LG50_9BACT</name>
<keyword evidence="4 7" id="KW-0812">Transmembrane</keyword>
<proteinExistence type="inferred from homology"/>
<feature type="transmembrane region" description="Helical" evidence="7">
    <location>
        <begin position="52"/>
        <end position="77"/>
    </location>
</feature>
<feature type="transmembrane region" description="Helical" evidence="7">
    <location>
        <begin position="220"/>
        <end position="244"/>
    </location>
</feature>
<dbReference type="InterPro" id="IPR005614">
    <property type="entry name" value="NrfD-like"/>
</dbReference>
<organism evidence="8 9">
    <name type="scientific">Campylobacter corcagiensis</name>
    <dbReference type="NCBI Taxonomy" id="1448857"/>
    <lineage>
        <taxon>Bacteria</taxon>
        <taxon>Pseudomonadati</taxon>
        <taxon>Campylobacterota</taxon>
        <taxon>Epsilonproteobacteria</taxon>
        <taxon>Campylobacterales</taxon>
        <taxon>Campylobacteraceae</taxon>
        <taxon>Campylobacter</taxon>
    </lineage>
</organism>
<feature type="transmembrane region" description="Helical" evidence="7">
    <location>
        <begin position="292"/>
        <end position="316"/>
    </location>
</feature>
<feature type="transmembrane region" description="Helical" evidence="7">
    <location>
        <begin position="264"/>
        <end position="285"/>
    </location>
</feature>
<feature type="transmembrane region" description="Helical" evidence="7">
    <location>
        <begin position="97"/>
        <end position="120"/>
    </location>
</feature>
<evidence type="ECO:0000313" key="9">
    <source>
        <dbReference type="Proteomes" id="UP000594749"/>
    </source>
</evidence>
<dbReference type="AlphaFoldDB" id="A0A7M1LG50"/>
<feature type="transmembrane region" description="Helical" evidence="7">
    <location>
        <begin position="183"/>
        <end position="208"/>
    </location>
</feature>
<dbReference type="Gene3D" id="1.20.1630.10">
    <property type="entry name" value="Formate dehydrogenase/DMSO reductase domain"/>
    <property type="match status" value="1"/>
</dbReference>
<dbReference type="InterPro" id="IPR052049">
    <property type="entry name" value="Electron_transfer_protein"/>
</dbReference>
<dbReference type="Pfam" id="PF03916">
    <property type="entry name" value="NrfD"/>
    <property type="match status" value="1"/>
</dbReference>
<evidence type="ECO:0000256" key="6">
    <source>
        <dbReference type="ARBA" id="ARBA00023136"/>
    </source>
</evidence>
<gene>
    <name evidence="8" type="primary">nrfD</name>
    <name evidence="8" type="ORF">IMC76_00240</name>
</gene>
<evidence type="ECO:0000256" key="7">
    <source>
        <dbReference type="SAM" id="Phobius"/>
    </source>
</evidence>
<evidence type="ECO:0000256" key="3">
    <source>
        <dbReference type="ARBA" id="ARBA00022475"/>
    </source>
</evidence>
<accession>A0A7M1LG50</accession>
<dbReference type="RefSeq" id="WP_025803859.1">
    <property type="nucleotide sequence ID" value="NZ_CP053842.1"/>
</dbReference>
<comment type="similarity">
    <text evidence="2">Belongs to the NrfD family.</text>
</comment>
<dbReference type="PANTHER" id="PTHR34856:SF2">
    <property type="entry name" value="PROTEIN NRFD"/>
    <property type="match status" value="1"/>
</dbReference>